<keyword evidence="1" id="KW-0472">Membrane</keyword>
<reference evidence="2 3" key="1">
    <citation type="submission" date="2020-02" db="EMBL/GenBank/DDBJ databases">
        <title>Albibacoteraceae fam. nov., the first described family within the subdivision 4 Verrucomicrobia.</title>
        <authorList>
            <person name="Xi F."/>
        </authorList>
    </citation>
    <scope>NUCLEOTIDE SEQUENCE [LARGE SCALE GENOMIC DNA]</scope>
    <source>
        <strain evidence="2 3">CK1056</strain>
    </source>
</reference>
<evidence type="ECO:0000313" key="3">
    <source>
        <dbReference type="Proteomes" id="UP000478417"/>
    </source>
</evidence>
<gene>
    <name evidence="2" type="ORF">G0Q06_11790</name>
</gene>
<dbReference type="EMBL" id="JAAGNX010000003">
    <property type="protein sequence ID" value="NDV63136.1"/>
    <property type="molecule type" value="Genomic_DNA"/>
</dbReference>
<sequence>MNPTTENLKKQRDTGYYEAYSRHSTVLRNWLIAFGIGVPFLFATNADFANSVNESGQALLVFGFFFGGVILQFLEVFLYKVAMGYQYLGEIDETFVGKKRFKYSEQYSNLTWPVIVFDLGTVVLYGIGTICLMKGILNI</sequence>
<name>A0A6B2M465_9BACT</name>
<feature type="transmembrane region" description="Helical" evidence="1">
    <location>
        <begin position="58"/>
        <end position="79"/>
    </location>
</feature>
<keyword evidence="1" id="KW-0812">Transmembrane</keyword>
<feature type="transmembrane region" description="Helical" evidence="1">
    <location>
        <begin position="27"/>
        <end position="46"/>
    </location>
</feature>
<keyword evidence="3" id="KW-1185">Reference proteome</keyword>
<organism evidence="2 3">
    <name type="scientific">Oceanipulchritudo coccoides</name>
    <dbReference type="NCBI Taxonomy" id="2706888"/>
    <lineage>
        <taxon>Bacteria</taxon>
        <taxon>Pseudomonadati</taxon>
        <taxon>Verrucomicrobiota</taxon>
        <taxon>Opitutia</taxon>
        <taxon>Puniceicoccales</taxon>
        <taxon>Oceanipulchritudinaceae</taxon>
        <taxon>Oceanipulchritudo</taxon>
    </lineage>
</organism>
<dbReference type="Proteomes" id="UP000478417">
    <property type="component" value="Unassembled WGS sequence"/>
</dbReference>
<dbReference type="RefSeq" id="WP_163966221.1">
    <property type="nucleotide sequence ID" value="NZ_JAAGNX010000003.1"/>
</dbReference>
<evidence type="ECO:0000256" key="1">
    <source>
        <dbReference type="SAM" id="Phobius"/>
    </source>
</evidence>
<comment type="caution">
    <text evidence="2">The sequence shown here is derived from an EMBL/GenBank/DDBJ whole genome shotgun (WGS) entry which is preliminary data.</text>
</comment>
<keyword evidence="1" id="KW-1133">Transmembrane helix</keyword>
<evidence type="ECO:0000313" key="2">
    <source>
        <dbReference type="EMBL" id="NDV63136.1"/>
    </source>
</evidence>
<accession>A0A6B2M465</accession>
<dbReference type="AlphaFoldDB" id="A0A6B2M465"/>
<protein>
    <submittedName>
        <fullName evidence="2">Uncharacterized protein</fullName>
    </submittedName>
</protein>
<proteinExistence type="predicted"/>
<feature type="transmembrane region" description="Helical" evidence="1">
    <location>
        <begin position="110"/>
        <end position="133"/>
    </location>
</feature>